<dbReference type="InterPro" id="IPR006976">
    <property type="entry name" value="VanZ-like"/>
</dbReference>
<dbReference type="EMBL" id="OGTW01000100">
    <property type="protein sequence ID" value="SPB28475.1"/>
    <property type="molecule type" value="Genomic_DNA"/>
</dbReference>
<accession>A0A2X0R4W1</accession>
<dbReference type="InterPro" id="IPR053150">
    <property type="entry name" value="Teicoplanin_resist-assoc"/>
</dbReference>
<evidence type="ECO:0000259" key="2">
    <source>
        <dbReference type="Pfam" id="PF04892"/>
    </source>
</evidence>
<protein>
    <recommendedName>
        <fullName evidence="2">VanZ-like domain-containing protein</fullName>
    </recommendedName>
</protein>
<feature type="transmembrane region" description="Helical" evidence="1">
    <location>
        <begin position="186"/>
        <end position="208"/>
    </location>
</feature>
<feature type="transmembrane region" description="Helical" evidence="1">
    <location>
        <begin position="150"/>
        <end position="171"/>
    </location>
</feature>
<gene>
    <name evidence="4" type="ORF">AMHIJAGA_02487</name>
</gene>
<evidence type="ECO:0000313" key="4">
    <source>
        <dbReference type="EMBL" id="SPS12532.1"/>
    </source>
</evidence>
<sequence length="233" mass="26708">MPFGLYLRYLFKRSFKQTFVLSFLLTLSFELIQRSALFGLYPRPYRLFDVDDLMINTLGSLIGFGIAVTFSRFLPDLDATKAESSRVSLSRRFIAFLVDLVLIFIIGSLFLPIGYYSELIILGLVPLVLKATPGQLLLRIQIKAKNRFRIALRQFLSFGNFALIISAEYFLQRSGTIPQDQLGQNFLLILLFLGLSLLPLLDVLIAFLSKTRKLWYERVSDTEMIAKLKTNEE</sequence>
<dbReference type="EMBL" id="OGTW02000100">
    <property type="protein sequence ID" value="SPS12532.1"/>
    <property type="molecule type" value="Genomic_DNA"/>
</dbReference>
<reference evidence="3" key="1">
    <citation type="submission" date="2018-01" db="EMBL/GenBank/DDBJ databases">
        <authorList>
            <person name="Gaut B.S."/>
            <person name="Morton B.R."/>
            <person name="Clegg M.T."/>
            <person name="Duvall M.R."/>
        </authorList>
    </citation>
    <scope>NUCLEOTIDE SEQUENCE</scope>
    <source>
        <strain evidence="3">Lactococcus lactis</strain>
    </source>
</reference>
<evidence type="ECO:0000313" key="5">
    <source>
        <dbReference type="Proteomes" id="UP000279235"/>
    </source>
</evidence>
<keyword evidence="1" id="KW-1133">Transmembrane helix</keyword>
<feature type="transmembrane region" description="Helical" evidence="1">
    <location>
        <begin position="93"/>
        <end position="113"/>
    </location>
</feature>
<feature type="transmembrane region" description="Helical" evidence="1">
    <location>
        <begin position="53"/>
        <end position="73"/>
    </location>
</feature>
<keyword evidence="1" id="KW-0472">Membrane</keyword>
<keyword evidence="1" id="KW-0812">Transmembrane</keyword>
<feature type="transmembrane region" description="Helical" evidence="1">
    <location>
        <begin position="119"/>
        <end position="138"/>
    </location>
</feature>
<feature type="domain" description="VanZ-like" evidence="2">
    <location>
        <begin position="1"/>
        <end position="70"/>
    </location>
</feature>
<reference evidence="5" key="2">
    <citation type="submission" date="2018-05" db="EMBL/GenBank/DDBJ databases">
        <authorList>
            <person name="Duru I."/>
        </authorList>
    </citation>
    <scope>NUCLEOTIDE SEQUENCE [LARGE SCALE GENOMIC DNA]</scope>
</reference>
<dbReference type="PANTHER" id="PTHR36834:SF1">
    <property type="entry name" value="INTEGRAL MEMBRANE PROTEIN"/>
    <property type="match status" value="1"/>
</dbReference>
<dbReference type="AlphaFoldDB" id="A0A2X0R4W1"/>
<proteinExistence type="predicted"/>
<organism evidence="4 5">
    <name type="scientific">Lactococcus lactis</name>
    <dbReference type="NCBI Taxonomy" id="1358"/>
    <lineage>
        <taxon>Bacteria</taxon>
        <taxon>Bacillati</taxon>
        <taxon>Bacillota</taxon>
        <taxon>Bacilli</taxon>
        <taxon>Lactobacillales</taxon>
        <taxon>Streptococcaceae</taxon>
        <taxon>Lactococcus</taxon>
    </lineage>
</organism>
<evidence type="ECO:0000313" key="3">
    <source>
        <dbReference type="EMBL" id="SPB28475.1"/>
    </source>
</evidence>
<dbReference type="PANTHER" id="PTHR36834">
    <property type="entry name" value="MEMBRANE PROTEIN-RELATED"/>
    <property type="match status" value="1"/>
</dbReference>
<name>A0A2X0R4W1_9LACT</name>
<dbReference type="Proteomes" id="UP000279235">
    <property type="component" value="Unassembled WGS sequence"/>
</dbReference>
<reference evidence="4" key="3">
    <citation type="submission" date="2018-05" db="EMBL/GenBank/DDBJ databases">
        <authorList>
            <person name="Lanie J.A."/>
            <person name="Ng W.-L."/>
            <person name="Kazmierczak K.M."/>
            <person name="Andrzejewski T.M."/>
            <person name="Davidsen T.M."/>
            <person name="Wayne K.J."/>
            <person name="Tettelin H."/>
            <person name="Glass J.I."/>
            <person name="Rusch D."/>
            <person name="Podicherti R."/>
            <person name="Tsui H.-C.T."/>
            <person name="Winkler M.E."/>
        </authorList>
    </citation>
    <scope>NUCLEOTIDE SEQUENCE</scope>
    <source>
        <strain evidence="4">Lactococcus lactis</strain>
    </source>
</reference>
<dbReference type="Pfam" id="PF04892">
    <property type="entry name" value="VanZ"/>
    <property type="match status" value="1"/>
</dbReference>
<evidence type="ECO:0000256" key="1">
    <source>
        <dbReference type="SAM" id="Phobius"/>
    </source>
</evidence>